<evidence type="ECO:0000256" key="1">
    <source>
        <dbReference type="PROSITE-ProRule" id="PRU00339"/>
    </source>
</evidence>
<accession>A0ABR8A223</accession>
<feature type="repeat" description="TPR" evidence="1">
    <location>
        <begin position="32"/>
        <end position="65"/>
    </location>
</feature>
<dbReference type="InterPro" id="IPR011990">
    <property type="entry name" value="TPR-like_helical_dom_sf"/>
</dbReference>
<protein>
    <submittedName>
        <fullName evidence="4">CHAT domain-containing protein</fullName>
    </submittedName>
</protein>
<dbReference type="RefSeq" id="WP_190538369.1">
    <property type="nucleotide sequence ID" value="NZ_CAWPNO010000001.1"/>
</dbReference>
<dbReference type="Gene3D" id="1.25.40.10">
    <property type="entry name" value="Tetratricopeptide repeat domain"/>
    <property type="match status" value="3"/>
</dbReference>
<dbReference type="Pfam" id="PF12770">
    <property type="entry name" value="CHAT"/>
    <property type="match status" value="1"/>
</dbReference>
<dbReference type="PANTHER" id="PTHR10098">
    <property type="entry name" value="RAPSYN-RELATED"/>
    <property type="match status" value="1"/>
</dbReference>
<keyword evidence="2" id="KW-0732">Signal</keyword>
<organism evidence="4 5">
    <name type="scientific">Calothrix parietina FACHB-288</name>
    <dbReference type="NCBI Taxonomy" id="2692896"/>
    <lineage>
        <taxon>Bacteria</taxon>
        <taxon>Bacillati</taxon>
        <taxon>Cyanobacteriota</taxon>
        <taxon>Cyanophyceae</taxon>
        <taxon>Nostocales</taxon>
        <taxon>Calotrichaceae</taxon>
        <taxon>Calothrix</taxon>
    </lineage>
</organism>
<comment type="caution">
    <text evidence="4">The sequence shown here is derived from an EMBL/GenBank/DDBJ whole genome shotgun (WGS) entry which is preliminary data.</text>
</comment>
<proteinExistence type="predicted"/>
<reference evidence="4 5" key="1">
    <citation type="journal article" date="2020" name="ISME J.">
        <title>Comparative genomics reveals insights into cyanobacterial evolution and habitat adaptation.</title>
        <authorList>
            <person name="Chen M.Y."/>
            <person name="Teng W.K."/>
            <person name="Zhao L."/>
            <person name="Hu C.X."/>
            <person name="Zhou Y.K."/>
            <person name="Han B.P."/>
            <person name="Song L.R."/>
            <person name="Shu W.S."/>
        </authorList>
    </citation>
    <scope>NUCLEOTIDE SEQUENCE [LARGE SCALE GENOMIC DNA]</scope>
    <source>
        <strain evidence="4 5">FACHB-288</strain>
    </source>
</reference>
<name>A0ABR8A223_9CYAN</name>
<feature type="signal peptide" evidence="2">
    <location>
        <begin position="1"/>
        <end position="28"/>
    </location>
</feature>
<dbReference type="SUPFAM" id="SSF48452">
    <property type="entry name" value="TPR-like"/>
    <property type="match status" value="1"/>
</dbReference>
<feature type="chain" id="PRO_5045440763" evidence="2">
    <location>
        <begin position="29"/>
        <end position="873"/>
    </location>
</feature>
<dbReference type="InterPro" id="IPR019734">
    <property type="entry name" value="TPR_rpt"/>
</dbReference>
<dbReference type="EMBL" id="JACJQH010000001">
    <property type="protein sequence ID" value="MBD2194001.1"/>
    <property type="molecule type" value="Genomic_DNA"/>
</dbReference>
<dbReference type="InterPro" id="IPR024983">
    <property type="entry name" value="CHAT_dom"/>
</dbReference>
<evidence type="ECO:0000313" key="5">
    <source>
        <dbReference type="Proteomes" id="UP000658514"/>
    </source>
</evidence>
<evidence type="ECO:0000256" key="2">
    <source>
        <dbReference type="SAM" id="SignalP"/>
    </source>
</evidence>
<dbReference type="Proteomes" id="UP000658514">
    <property type="component" value="Unassembled WGS sequence"/>
</dbReference>
<evidence type="ECO:0000313" key="4">
    <source>
        <dbReference type="EMBL" id="MBD2194001.1"/>
    </source>
</evidence>
<sequence>MKFWRLILIAGLSLLLSLGTSTLFSVKAEDSAIALLQQGKKYYDAQQFAQAAQTLQQALKISQNTKDILQQAQALTFTSLAQQKLGQWQPAQAAINQSLSLLKDLSPSPQVNQARAQAENAQAHLQLATGNGEAALAAWENAELLYSQASDRTGVMGSQMNQALAMQSLGLYRRASKILTQLEQQINQQPDSEFKVTGLLNLGNIYRQVRDLEQSHKILQTSLAIAQRVGLPQAESQVLLALGNTEVALARRAKAVQDTEIIQQYIKQALNRYQQADQVTTSQLIKAQVKLNQFAVLIESQDFSSITHLVPEITAALQQLPPSRSAIYARVNFAQNLIKFNPDYSEIQRILNTAITQSQNLADQRAESYALGIFGELYEKISAWEKAQKFTQSALIIAQASNASDIAYQWQWQMGRILQNQAEKTKNNREANPEAIKYYTQAFNTLKDLRSDLVALNPEIQFSFRETVEPVYRQLVDLFLRSSEPSREDLKQARNIMEALQLAELDNFFGDSCAKPVAVNIDNLDPNAAVVYPIILPDRLEVIIKLPGVDNLRHYANQNVSQTQVDETVNQLRQSAEKITSSLFRFKKQSQQLYNWLIKPFETELEITSNREQSQIKNLVFILDGSLRNLPMSMLYGGKKYLIERYAVSVTSGLQLLEPKPLKRENLNVLIAGATDAPSFQKAGLGTIESVALELTGIKQRVPHSQILENKKFIQENIRQEINSRPFNVVHLATHGKFSSNPEETYILDWQAQIRVKDLNELLRLDYSRMHKPIELLILSACETARGDNRAALGLAGIAISAGARSTLAAVWQVNDASTAEFMIRFYQELNKPQITKAEALRNVQLAFLHQFPNTNFHRPYHWASFILVGNWL</sequence>
<keyword evidence="1" id="KW-0802">TPR repeat</keyword>
<dbReference type="PANTHER" id="PTHR10098:SF112">
    <property type="entry name" value="SLR0380 PROTEIN"/>
    <property type="match status" value="1"/>
</dbReference>
<gene>
    <name evidence="4" type="ORF">H6G24_00635</name>
</gene>
<keyword evidence="5" id="KW-1185">Reference proteome</keyword>
<feature type="domain" description="CHAT" evidence="3">
    <location>
        <begin position="588"/>
        <end position="871"/>
    </location>
</feature>
<evidence type="ECO:0000259" key="3">
    <source>
        <dbReference type="Pfam" id="PF12770"/>
    </source>
</evidence>
<dbReference type="PROSITE" id="PS50005">
    <property type="entry name" value="TPR"/>
    <property type="match status" value="1"/>
</dbReference>
<dbReference type="SMART" id="SM00028">
    <property type="entry name" value="TPR"/>
    <property type="match status" value="5"/>
</dbReference>